<dbReference type="RefSeq" id="WP_077111879.1">
    <property type="nucleotide sequence ID" value="NZ_JAFBFH010000031.1"/>
</dbReference>
<dbReference type="GO" id="GO:0008168">
    <property type="term" value="F:methyltransferase activity"/>
    <property type="evidence" value="ECO:0007669"/>
    <property type="project" value="UniProtKB-KW"/>
</dbReference>
<dbReference type="InterPro" id="IPR029063">
    <property type="entry name" value="SAM-dependent_MTases_sf"/>
</dbReference>
<dbReference type="InterPro" id="IPR041698">
    <property type="entry name" value="Methyltransf_25"/>
</dbReference>
<dbReference type="HAMAP" id="MF_02100">
    <property type="entry name" value="Methyltr_YrrT"/>
    <property type="match status" value="1"/>
</dbReference>
<dbReference type="Gene3D" id="3.40.50.150">
    <property type="entry name" value="Vaccinia Virus protein VP39"/>
    <property type="match status" value="1"/>
</dbReference>
<evidence type="ECO:0000256" key="2">
    <source>
        <dbReference type="ARBA" id="ARBA00022679"/>
    </source>
</evidence>
<evidence type="ECO:0000256" key="4">
    <source>
        <dbReference type="HAMAP-Rule" id="MF_02100"/>
    </source>
</evidence>
<dbReference type="CDD" id="cd02440">
    <property type="entry name" value="AdoMet_MTases"/>
    <property type="match status" value="1"/>
</dbReference>
<keyword evidence="2 4" id="KW-0808">Transferase</keyword>
<organism evidence="6 7">
    <name type="scientific">Siminovitchia thermophila</name>
    <dbReference type="NCBI Taxonomy" id="1245522"/>
    <lineage>
        <taxon>Bacteria</taxon>
        <taxon>Bacillati</taxon>
        <taxon>Bacillota</taxon>
        <taxon>Bacilli</taxon>
        <taxon>Bacillales</taxon>
        <taxon>Bacillaceae</taxon>
        <taxon>Siminovitchia</taxon>
    </lineage>
</organism>
<dbReference type="PANTHER" id="PTHR43861">
    <property type="entry name" value="TRANS-ACONITATE 2-METHYLTRANSFERASE-RELATED"/>
    <property type="match status" value="1"/>
</dbReference>
<proteinExistence type="inferred from homology"/>
<comment type="function">
    <text evidence="4">Could be a S-adenosyl-L-methionine-dependent methyltransferase.</text>
</comment>
<dbReference type="SUPFAM" id="SSF53335">
    <property type="entry name" value="S-adenosyl-L-methionine-dependent methyltransferases"/>
    <property type="match status" value="1"/>
</dbReference>
<gene>
    <name evidence="6" type="ORF">JOC94_003735</name>
</gene>
<protein>
    <recommendedName>
        <fullName evidence="4">Uncharacterized methyltransferase JOC94_003735</fullName>
        <ecNumber evidence="4">2.1.1.-</ecNumber>
    </recommendedName>
</protein>
<dbReference type="EC" id="2.1.1.-" evidence="4"/>
<dbReference type="Proteomes" id="UP000823485">
    <property type="component" value="Unassembled WGS sequence"/>
</dbReference>
<feature type="binding site" evidence="4">
    <location>
        <position position="53"/>
    </location>
    <ligand>
        <name>S-adenosyl-L-methionine</name>
        <dbReference type="ChEBI" id="CHEBI:59789"/>
    </ligand>
</feature>
<sequence>MTRKFDKLFDDWSKTYDQTVSGRDIEYKEVFEGYDDILLEVAKKAKGYIFEFGVGTGNLTEKMIKMEKEVYGIEPSKGMRNIARHKLPGATIVEGDFLEFPMPERNPDTIVSTYAFHHLTDAEKADAIQNFGKMLGEGGRIVFADTIFVSIEVKQDMIKEAESKQFNRLAADLKTEFYPTISTMNHLFGEAGFAVTFTQKNRFVWLMEATKKE</sequence>
<evidence type="ECO:0000259" key="5">
    <source>
        <dbReference type="Pfam" id="PF13649"/>
    </source>
</evidence>
<accession>A0ABS2RAT6</accession>
<evidence type="ECO:0000313" key="7">
    <source>
        <dbReference type="Proteomes" id="UP000823485"/>
    </source>
</evidence>
<feature type="binding site" evidence="4">
    <location>
        <position position="74"/>
    </location>
    <ligand>
        <name>S-adenosyl-L-methionine</name>
        <dbReference type="ChEBI" id="CHEBI:59789"/>
    </ligand>
</feature>
<dbReference type="InterPro" id="IPR023553">
    <property type="entry name" value="Uncharacterised_MeTfrase_YrrT"/>
</dbReference>
<feature type="binding site" evidence="4">
    <location>
        <position position="96"/>
    </location>
    <ligand>
        <name>S-adenosyl-L-methionine</name>
        <dbReference type="ChEBI" id="CHEBI:59789"/>
    </ligand>
</feature>
<keyword evidence="3 4" id="KW-0949">S-adenosyl-L-methionine</keyword>
<evidence type="ECO:0000256" key="3">
    <source>
        <dbReference type="ARBA" id="ARBA00022691"/>
    </source>
</evidence>
<reference evidence="6 7" key="1">
    <citation type="submission" date="2021-01" db="EMBL/GenBank/DDBJ databases">
        <title>Genomic Encyclopedia of Type Strains, Phase IV (KMG-IV): sequencing the most valuable type-strain genomes for metagenomic binning, comparative biology and taxonomic classification.</title>
        <authorList>
            <person name="Goeker M."/>
        </authorList>
    </citation>
    <scope>NUCLEOTIDE SEQUENCE [LARGE SCALE GENOMIC DNA]</scope>
    <source>
        <strain evidence="6 7">DSM 105453</strain>
    </source>
</reference>
<dbReference type="Pfam" id="PF13649">
    <property type="entry name" value="Methyltransf_25"/>
    <property type="match status" value="1"/>
</dbReference>
<dbReference type="EMBL" id="JAFBFH010000031">
    <property type="protein sequence ID" value="MBM7716714.1"/>
    <property type="molecule type" value="Genomic_DNA"/>
</dbReference>
<name>A0ABS2RAT6_9BACI</name>
<comment type="similarity">
    <text evidence="4">Belongs to the methyltransferase superfamily. YrrT family.</text>
</comment>
<comment type="caution">
    <text evidence="6">The sequence shown here is derived from an EMBL/GenBank/DDBJ whole genome shotgun (WGS) entry which is preliminary data.</text>
</comment>
<evidence type="ECO:0000313" key="6">
    <source>
        <dbReference type="EMBL" id="MBM7716714.1"/>
    </source>
</evidence>
<feature type="domain" description="Methyltransferase" evidence="5">
    <location>
        <begin position="49"/>
        <end position="139"/>
    </location>
</feature>
<dbReference type="GO" id="GO:0032259">
    <property type="term" value="P:methylation"/>
    <property type="evidence" value="ECO:0007669"/>
    <property type="project" value="UniProtKB-KW"/>
</dbReference>
<keyword evidence="1 4" id="KW-0489">Methyltransferase</keyword>
<keyword evidence="7" id="KW-1185">Reference proteome</keyword>
<evidence type="ECO:0000256" key="1">
    <source>
        <dbReference type="ARBA" id="ARBA00022603"/>
    </source>
</evidence>